<evidence type="ECO:0000256" key="1">
    <source>
        <dbReference type="ARBA" id="ARBA00004370"/>
    </source>
</evidence>
<dbReference type="RefSeq" id="WP_377966816.1">
    <property type="nucleotide sequence ID" value="NZ_JBHZOL010000093.1"/>
</dbReference>
<dbReference type="Proteomes" id="UP001600165">
    <property type="component" value="Unassembled WGS sequence"/>
</dbReference>
<organism evidence="9 10">
    <name type="scientific">Almyronema epifaneia S1</name>
    <dbReference type="NCBI Taxonomy" id="2991925"/>
    <lineage>
        <taxon>Bacteria</taxon>
        <taxon>Bacillati</taxon>
        <taxon>Cyanobacteriota</taxon>
        <taxon>Cyanophyceae</taxon>
        <taxon>Nodosilineales</taxon>
        <taxon>Nodosilineaceae</taxon>
        <taxon>Almyronema</taxon>
        <taxon>Almyronema epifaneia</taxon>
    </lineage>
</organism>
<dbReference type="PANTHER" id="PTHR37820">
    <property type="entry name" value="CELL DIVISION PROTEIN DIVIB"/>
    <property type="match status" value="1"/>
</dbReference>
<dbReference type="PANTHER" id="PTHR37820:SF1">
    <property type="entry name" value="CELL DIVISION PROTEIN FTSQ"/>
    <property type="match status" value="1"/>
</dbReference>
<dbReference type="EMBL" id="JBHZOL010000093">
    <property type="protein sequence ID" value="MFE4107775.1"/>
    <property type="molecule type" value="Genomic_DNA"/>
</dbReference>
<evidence type="ECO:0000313" key="10">
    <source>
        <dbReference type="Proteomes" id="UP001600165"/>
    </source>
</evidence>
<keyword evidence="4" id="KW-0812">Transmembrane</keyword>
<dbReference type="InterPro" id="IPR013685">
    <property type="entry name" value="POTRA_FtsQ_type"/>
</dbReference>
<evidence type="ECO:0000256" key="2">
    <source>
        <dbReference type="ARBA" id="ARBA00022475"/>
    </source>
</evidence>
<dbReference type="InterPro" id="IPR034746">
    <property type="entry name" value="POTRA"/>
</dbReference>
<gene>
    <name evidence="9" type="ORF">ACFVKH_15920</name>
</gene>
<dbReference type="Pfam" id="PF08478">
    <property type="entry name" value="POTRA_1"/>
    <property type="match status" value="1"/>
</dbReference>
<comment type="caution">
    <text evidence="9">The sequence shown here is derived from an EMBL/GenBank/DDBJ whole genome shotgun (WGS) entry which is preliminary data.</text>
</comment>
<feature type="domain" description="POTRA" evidence="8">
    <location>
        <begin position="58"/>
        <end position="127"/>
    </location>
</feature>
<dbReference type="InterPro" id="IPR050487">
    <property type="entry name" value="FtsQ_DivIB"/>
</dbReference>
<keyword evidence="5" id="KW-1133">Transmembrane helix</keyword>
<keyword evidence="6" id="KW-0472">Membrane</keyword>
<evidence type="ECO:0000313" key="9">
    <source>
        <dbReference type="EMBL" id="MFE4107775.1"/>
    </source>
</evidence>
<proteinExistence type="predicted"/>
<keyword evidence="2" id="KW-1003">Cell membrane</keyword>
<evidence type="ECO:0000256" key="7">
    <source>
        <dbReference type="ARBA" id="ARBA00023306"/>
    </source>
</evidence>
<keyword evidence="7" id="KW-0131">Cell cycle</keyword>
<name>A0ABW6IJK0_9CYAN</name>
<evidence type="ECO:0000256" key="6">
    <source>
        <dbReference type="ARBA" id="ARBA00023136"/>
    </source>
</evidence>
<sequence>MTDELLTAVSPTALAARRQQLRRQRQIRVLQSLWRNAALLGLTAGVVWSTTLPKWLIYTPEQVEIQGNEILSAAAIRASLTIDYPQSLLALHPHEIAEQLEANAPIAQAMVTRRLFPPGLTIQVQEREPVAIALPDTVMSGDADPEGFRHQAGLLDASGTWMPQSSFASFSDASALPQLKVRGMQAQYQADWPTLYQAVSQSSIKIYEIDWRQPNNLVLHTELGTVHVGAYSDRFQAQIAALSQLRHLDQRLAEQDIAYIDLSSPQKPVIQMLQAQQVAQPTAP</sequence>
<evidence type="ECO:0000259" key="8">
    <source>
        <dbReference type="PROSITE" id="PS51779"/>
    </source>
</evidence>
<evidence type="ECO:0000256" key="5">
    <source>
        <dbReference type="ARBA" id="ARBA00022989"/>
    </source>
</evidence>
<dbReference type="GO" id="GO:0051301">
    <property type="term" value="P:cell division"/>
    <property type="evidence" value="ECO:0007669"/>
    <property type="project" value="UniProtKB-KW"/>
</dbReference>
<reference evidence="9 10" key="1">
    <citation type="submission" date="2024-10" db="EMBL/GenBank/DDBJ databases">
        <authorList>
            <person name="Ratan Roy A."/>
            <person name="Morales Sandoval P.H."/>
            <person name="De Los Santos Villalobos S."/>
            <person name="Chakraborty S."/>
            <person name="Mukherjee J."/>
        </authorList>
    </citation>
    <scope>NUCLEOTIDE SEQUENCE [LARGE SCALE GENOMIC DNA]</scope>
    <source>
        <strain evidence="9 10">S1</strain>
    </source>
</reference>
<dbReference type="Gene3D" id="3.10.20.310">
    <property type="entry name" value="membrane protein fhac"/>
    <property type="match status" value="1"/>
</dbReference>
<dbReference type="PROSITE" id="PS51779">
    <property type="entry name" value="POTRA"/>
    <property type="match status" value="1"/>
</dbReference>
<keyword evidence="10" id="KW-1185">Reference proteome</keyword>
<comment type="subcellular location">
    <subcellularLocation>
        <location evidence="1">Membrane</location>
    </subcellularLocation>
</comment>
<evidence type="ECO:0000256" key="3">
    <source>
        <dbReference type="ARBA" id="ARBA00022618"/>
    </source>
</evidence>
<accession>A0ABW6IJK0</accession>
<keyword evidence="3 9" id="KW-0132">Cell division</keyword>
<evidence type="ECO:0000256" key="4">
    <source>
        <dbReference type="ARBA" id="ARBA00022692"/>
    </source>
</evidence>
<protein>
    <submittedName>
        <fullName evidence="9">Cell division protein FtsQ/DivIB</fullName>
    </submittedName>
</protein>